<dbReference type="Proteomes" id="UP001044222">
    <property type="component" value="Unassembled WGS sequence"/>
</dbReference>
<feature type="region of interest" description="Disordered" evidence="1">
    <location>
        <begin position="141"/>
        <end position="164"/>
    </location>
</feature>
<accession>A0A9D3MRF4</accession>
<dbReference type="EMBL" id="JAFIRN010000003">
    <property type="protein sequence ID" value="KAG5852648.1"/>
    <property type="molecule type" value="Genomic_DNA"/>
</dbReference>
<evidence type="ECO:0000313" key="3">
    <source>
        <dbReference type="Proteomes" id="UP001044222"/>
    </source>
</evidence>
<dbReference type="AlphaFoldDB" id="A0A9D3MRF4"/>
<dbReference type="PANTHER" id="PTHR21520:SF2">
    <property type="entry name" value="GLUTAMATE-RICH PROTEIN 2"/>
    <property type="match status" value="1"/>
</dbReference>
<dbReference type="PANTHER" id="PTHR21520">
    <property type="entry name" value="GLUTAMATE-RICH PROTEIN 2"/>
    <property type="match status" value="1"/>
</dbReference>
<feature type="region of interest" description="Disordered" evidence="1">
    <location>
        <begin position="77"/>
        <end position="97"/>
    </location>
</feature>
<gene>
    <name evidence="2" type="ORF">ANANG_G00064760</name>
</gene>
<reference evidence="2" key="1">
    <citation type="submission" date="2021-01" db="EMBL/GenBank/DDBJ databases">
        <title>A chromosome-scale assembly of European eel, Anguilla anguilla.</title>
        <authorList>
            <person name="Henkel C."/>
            <person name="Jong-Raadsen S.A."/>
            <person name="Dufour S."/>
            <person name="Weltzien F.-A."/>
            <person name="Palstra A.P."/>
            <person name="Pelster B."/>
            <person name="Spaink H.P."/>
            <person name="Van Den Thillart G.E."/>
            <person name="Jansen H."/>
            <person name="Zahm M."/>
            <person name="Klopp C."/>
            <person name="Cedric C."/>
            <person name="Louis A."/>
            <person name="Berthelot C."/>
            <person name="Parey E."/>
            <person name="Roest Crollius H."/>
            <person name="Montfort J."/>
            <person name="Robinson-Rechavi M."/>
            <person name="Bucao C."/>
            <person name="Bouchez O."/>
            <person name="Gislard M."/>
            <person name="Lluch J."/>
            <person name="Milhes M."/>
            <person name="Lampietro C."/>
            <person name="Lopez Roques C."/>
            <person name="Donnadieu C."/>
            <person name="Braasch I."/>
            <person name="Desvignes T."/>
            <person name="Postlethwait J."/>
            <person name="Bobe J."/>
            <person name="Guiguen Y."/>
            <person name="Dirks R."/>
        </authorList>
    </citation>
    <scope>NUCLEOTIDE SEQUENCE</scope>
    <source>
        <strain evidence="2">Tag_6206</strain>
        <tissue evidence="2">Liver</tissue>
    </source>
</reference>
<feature type="compositionally biased region" description="Low complexity" evidence="1">
    <location>
        <begin position="271"/>
        <end position="283"/>
    </location>
</feature>
<feature type="compositionally biased region" description="Acidic residues" evidence="1">
    <location>
        <begin position="250"/>
        <end position="270"/>
    </location>
</feature>
<comment type="caution">
    <text evidence="2">The sequence shown here is derived from an EMBL/GenBank/DDBJ whole genome shotgun (WGS) entry which is preliminary data.</text>
</comment>
<evidence type="ECO:0008006" key="4">
    <source>
        <dbReference type="Google" id="ProtNLM"/>
    </source>
</evidence>
<dbReference type="InterPro" id="IPR026703">
    <property type="entry name" value="ERICH2"/>
</dbReference>
<proteinExistence type="predicted"/>
<organism evidence="2 3">
    <name type="scientific">Anguilla anguilla</name>
    <name type="common">European freshwater eel</name>
    <name type="synonym">Muraena anguilla</name>
    <dbReference type="NCBI Taxonomy" id="7936"/>
    <lineage>
        <taxon>Eukaryota</taxon>
        <taxon>Metazoa</taxon>
        <taxon>Chordata</taxon>
        <taxon>Craniata</taxon>
        <taxon>Vertebrata</taxon>
        <taxon>Euteleostomi</taxon>
        <taxon>Actinopterygii</taxon>
        <taxon>Neopterygii</taxon>
        <taxon>Teleostei</taxon>
        <taxon>Anguilliformes</taxon>
        <taxon>Anguillidae</taxon>
        <taxon>Anguilla</taxon>
    </lineage>
</organism>
<keyword evidence="3" id="KW-1185">Reference proteome</keyword>
<evidence type="ECO:0000256" key="1">
    <source>
        <dbReference type="SAM" id="MobiDB-lite"/>
    </source>
</evidence>
<name>A0A9D3MRF4_ANGAN</name>
<protein>
    <recommendedName>
        <fullName evidence="4">Glutamate-rich protein 2</fullName>
    </recommendedName>
</protein>
<feature type="region of interest" description="Disordered" evidence="1">
    <location>
        <begin position="249"/>
        <end position="301"/>
    </location>
</feature>
<sequence>MNRLECVVESPKNLSNKAIGHQAVRRPDGVMVESLDVQPRKDSTVPVKEMEKELGKLEVVSIDGILPVETNESTSLSTYSRYKPKSAGGRSPAKSSALKACTRRKELGCCRPDDSTGPTDRTREYAGSTFSGCKALRTDINIKGKQSPDTTDGTGEQACAQDQPGSLQSADYLCMTSQDDSKPEEEGEISEDEEHRAPIELFAEFLKSVMDKDYILAKKLCQMILIYEPDNPEAKQFIPLIEEKLLLVGQEDDESSNDTEDSSDSSDSEGESTSSSDSSSSSEQEGKKKKHKLCPPPPVSN</sequence>
<evidence type="ECO:0000313" key="2">
    <source>
        <dbReference type="EMBL" id="KAG5852648.1"/>
    </source>
</evidence>